<keyword evidence="2" id="KW-1185">Reference proteome</keyword>
<evidence type="ECO:0000313" key="1">
    <source>
        <dbReference type="EMBL" id="KAF2260693.1"/>
    </source>
</evidence>
<comment type="caution">
    <text evidence="1">The sequence shown here is derived from an EMBL/GenBank/DDBJ whole genome shotgun (WGS) entry which is preliminary data.</text>
</comment>
<dbReference type="Proteomes" id="UP000800093">
    <property type="component" value="Unassembled WGS sequence"/>
</dbReference>
<sequence length="151" mass="16560">MDVGWWMIIPDVVETRMPGSHNNKISGEMSQQEAVNTGNRLAVTALREVLLSGINSFARSPAGKHSPHSKKGLDCQIRSRNCAQTPISSASRYQARQPITNPPVSHYCTGNLNTISDYAPSHPLLPHFIFLGFRVSLRACSRILLLPSVAP</sequence>
<accession>A0A9P4K217</accession>
<dbReference type="AlphaFoldDB" id="A0A9P4K217"/>
<evidence type="ECO:0000313" key="2">
    <source>
        <dbReference type="Proteomes" id="UP000800093"/>
    </source>
</evidence>
<organism evidence="1 2">
    <name type="scientific">Lojkania enalia</name>
    <dbReference type="NCBI Taxonomy" id="147567"/>
    <lineage>
        <taxon>Eukaryota</taxon>
        <taxon>Fungi</taxon>
        <taxon>Dikarya</taxon>
        <taxon>Ascomycota</taxon>
        <taxon>Pezizomycotina</taxon>
        <taxon>Dothideomycetes</taxon>
        <taxon>Pleosporomycetidae</taxon>
        <taxon>Pleosporales</taxon>
        <taxon>Pleosporales incertae sedis</taxon>
        <taxon>Lojkania</taxon>
    </lineage>
</organism>
<name>A0A9P4K217_9PLEO</name>
<proteinExistence type="predicted"/>
<reference evidence="2" key="1">
    <citation type="journal article" date="2020" name="Stud. Mycol.">
        <title>101 Dothideomycetes genomes: A test case for predicting lifestyles and emergence of pathogens.</title>
        <authorList>
            <person name="Haridas S."/>
            <person name="Albert R."/>
            <person name="Binder M."/>
            <person name="Bloem J."/>
            <person name="LaButti K."/>
            <person name="Salamov A."/>
            <person name="Andreopoulos B."/>
            <person name="Baker S."/>
            <person name="Barry K."/>
            <person name="Bills G."/>
            <person name="Bluhm B."/>
            <person name="Cannon C."/>
            <person name="Castanera R."/>
            <person name="Culley D."/>
            <person name="Daum C."/>
            <person name="Ezra D."/>
            <person name="Gonzalez J."/>
            <person name="Henrissat B."/>
            <person name="Kuo A."/>
            <person name="Liang C."/>
            <person name="Lipzen A."/>
            <person name="Lutzoni F."/>
            <person name="Magnuson J."/>
            <person name="Mondo S."/>
            <person name="Nolan M."/>
            <person name="Ohm R."/>
            <person name="Pangilinan J."/>
            <person name="Park H.-J."/>
            <person name="Ramirez L."/>
            <person name="Alfaro M."/>
            <person name="Sun H."/>
            <person name="Tritt A."/>
            <person name="Yoshinaga Y."/>
            <person name="Zwiers L.-H."/>
            <person name="Turgeon B."/>
            <person name="Goodwin S."/>
            <person name="Spatafora J."/>
            <person name="Crous P."/>
            <person name="Grigoriev I."/>
        </authorList>
    </citation>
    <scope>NUCLEOTIDE SEQUENCE [LARGE SCALE GENOMIC DNA]</scope>
    <source>
        <strain evidence="2">CBS 304.66</strain>
    </source>
</reference>
<dbReference type="EMBL" id="ML986675">
    <property type="protein sequence ID" value="KAF2260693.1"/>
    <property type="molecule type" value="Genomic_DNA"/>
</dbReference>
<protein>
    <submittedName>
        <fullName evidence="1">Uncharacterized protein</fullName>
    </submittedName>
</protein>
<gene>
    <name evidence="1" type="ORF">CC78DRAFT_388678</name>
</gene>